<comment type="caution">
    <text evidence="4">The sequence shown here is derived from an EMBL/GenBank/DDBJ whole genome shotgun (WGS) entry which is preliminary data.</text>
</comment>
<proteinExistence type="inferred from homology"/>
<reference evidence="4 5" key="1">
    <citation type="submission" date="2019-08" db="EMBL/GenBank/DDBJ databases">
        <title>In-depth cultivation of the pig gut microbiome towards novel bacterial diversity and tailored functional studies.</title>
        <authorList>
            <person name="Wylensek D."/>
            <person name="Hitch T.C.A."/>
            <person name="Clavel T."/>
        </authorList>
    </citation>
    <scope>NUCLEOTIDE SEQUENCE [LARGE SCALE GENOMIC DNA]</scope>
    <source>
        <strain evidence="4 5">LKV-178-WT-2G</strain>
    </source>
</reference>
<dbReference type="AlphaFoldDB" id="A0A7X2N337"/>
<dbReference type="Gene3D" id="3.40.1390.30">
    <property type="entry name" value="NIF3 (NGG1p interacting factor 3)-like"/>
    <property type="match status" value="1"/>
</dbReference>
<dbReference type="Pfam" id="PF01784">
    <property type="entry name" value="DUF34_NIF3"/>
    <property type="match status" value="1"/>
</dbReference>
<protein>
    <recommendedName>
        <fullName evidence="2">GTP cyclohydrolase 1 type 2 homolog</fullName>
    </recommendedName>
</protein>
<comment type="similarity">
    <text evidence="1">Belongs to the GTP cyclohydrolase I type 2/NIF3 family.</text>
</comment>
<dbReference type="Proteomes" id="UP000470082">
    <property type="component" value="Unassembled WGS sequence"/>
</dbReference>
<gene>
    <name evidence="4" type="ORF">FYJ50_05760</name>
</gene>
<dbReference type="InterPro" id="IPR002678">
    <property type="entry name" value="DUF34/NIF3"/>
</dbReference>
<evidence type="ECO:0000256" key="2">
    <source>
        <dbReference type="ARBA" id="ARBA00022112"/>
    </source>
</evidence>
<keyword evidence="5" id="KW-1185">Reference proteome</keyword>
<evidence type="ECO:0000313" key="5">
    <source>
        <dbReference type="Proteomes" id="UP000470082"/>
    </source>
</evidence>
<feature type="binding site" evidence="3">
    <location>
        <position position="251"/>
    </location>
    <ligand>
        <name>a divalent metal cation</name>
        <dbReference type="ChEBI" id="CHEBI:60240"/>
        <label>1</label>
    </ligand>
</feature>
<name>A0A7X2N337_9FIRM</name>
<dbReference type="GO" id="GO:0046872">
    <property type="term" value="F:metal ion binding"/>
    <property type="evidence" value="ECO:0007669"/>
    <property type="project" value="UniProtKB-KW"/>
</dbReference>
<accession>A0A7X2N337</accession>
<keyword evidence="3" id="KW-0479">Metal-binding</keyword>
<dbReference type="InterPro" id="IPR036069">
    <property type="entry name" value="DUF34/NIF3_sf"/>
</dbReference>
<evidence type="ECO:0000256" key="1">
    <source>
        <dbReference type="ARBA" id="ARBA00006964"/>
    </source>
</evidence>
<evidence type="ECO:0000256" key="3">
    <source>
        <dbReference type="PIRSR" id="PIRSR602678-1"/>
    </source>
</evidence>
<dbReference type="RefSeq" id="WP_154460140.1">
    <property type="nucleotide sequence ID" value="NZ_JAQYTQ010000036.1"/>
</dbReference>
<organism evidence="4 5">
    <name type="scientific">Floccifex porci</name>
    <dbReference type="NCBI Taxonomy" id="2606629"/>
    <lineage>
        <taxon>Bacteria</taxon>
        <taxon>Bacillati</taxon>
        <taxon>Bacillota</taxon>
        <taxon>Erysipelotrichia</taxon>
        <taxon>Erysipelotrichales</taxon>
        <taxon>Erysipelotrichaceae</taxon>
        <taxon>Floccifex</taxon>
    </lineage>
</organism>
<feature type="binding site" evidence="3">
    <location>
        <position position="66"/>
    </location>
    <ligand>
        <name>a divalent metal cation</name>
        <dbReference type="ChEBI" id="CHEBI:60240"/>
        <label>1</label>
    </ligand>
</feature>
<evidence type="ECO:0000313" key="4">
    <source>
        <dbReference type="EMBL" id="MSS01602.1"/>
    </source>
</evidence>
<sequence length="286" mass="32777">MKISKMIENIKKYHKGYGTIDDSTSRDQILFGNPDQECTGIVTTCWASVDVIRFAIEKGANFIICHEALFWNHGDHTDWLEESKNSVYLEKKQLMEENNICVWRNHDYIHSGIPYNGDYTDGIFIGLANKMGWDHLIDNPINTFDDSLVCSTAYEFDSQIDAQDLAKQLVDTCQLNGIKLMGNEQTKIKKAAVLFHVFGDAKQAIMDTEKSDIDCLLTMELIDFTYAEYIRDSGCLNRNRVALGMGHFNLEEPGMEYMLTYLKDACQCDVPCWFKQSGDNYKYIVK</sequence>
<dbReference type="EMBL" id="VUMM01000009">
    <property type="protein sequence ID" value="MSS01602.1"/>
    <property type="molecule type" value="Genomic_DNA"/>
</dbReference>
<feature type="binding site" evidence="3">
    <location>
        <position position="247"/>
    </location>
    <ligand>
        <name>a divalent metal cation</name>
        <dbReference type="ChEBI" id="CHEBI:60240"/>
        <label>1</label>
    </ligand>
</feature>
<dbReference type="SUPFAM" id="SSF102705">
    <property type="entry name" value="NIF3 (NGG1p interacting factor 3)-like"/>
    <property type="match status" value="1"/>
</dbReference>
<feature type="binding site" evidence="3">
    <location>
        <position position="118"/>
    </location>
    <ligand>
        <name>a divalent metal cation</name>
        <dbReference type="ChEBI" id="CHEBI:60240"/>
        <label>1</label>
    </ligand>
</feature>